<gene>
    <name evidence="1" type="ORF">BOA8489_02001</name>
</gene>
<dbReference type="OrthoDB" id="8420038at2"/>
<dbReference type="RefSeq" id="WP_093973865.1">
    <property type="nucleotide sequence ID" value="NZ_FXXQ01000006.1"/>
</dbReference>
<evidence type="ECO:0000313" key="1">
    <source>
        <dbReference type="EMBL" id="SMX23888.1"/>
    </source>
</evidence>
<organism evidence="1 2">
    <name type="scientific">Boseongicola aestuarii</name>
    <dbReference type="NCBI Taxonomy" id="1470561"/>
    <lineage>
        <taxon>Bacteria</taxon>
        <taxon>Pseudomonadati</taxon>
        <taxon>Pseudomonadota</taxon>
        <taxon>Alphaproteobacteria</taxon>
        <taxon>Rhodobacterales</taxon>
        <taxon>Paracoccaceae</taxon>
        <taxon>Boseongicola</taxon>
    </lineage>
</organism>
<accession>A0A238IZI0</accession>
<dbReference type="InterPro" id="IPR022201">
    <property type="entry name" value="DUF3726"/>
</dbReference>
<sequence length="196" mass="20539">MTAVWSLNEIQSLAHKAVRGSGYGWGVAEDAGQAVRWLLARDLPGADAVLAVCEAGARSAPETCPLTIGCALSDGLFPVLEFGTRPVVSPLLILPFLAWRAERDKVSLSLSWQGCDFVVGTCGELSVKGKTLNPGAANLTISAAVADRADHVREAYRASVDCEVYVALSRFAGRTYAPSTQASRESGAGAGLTDND</sequence>
<name>A0A238IZI0_9RHOB</name>
<dbReference type="Proteomes" id="UP000201838">
    <property type="component" value="Unassembled WGS sequence"/>
</dbReference>
<reference evidence="1 2" key="1">
    <citation type="submission" date="2017-05" db="EMBL/GenBank/DDBJ databases">
        <authorList>
            <person name="Song R."/>
            <person name="Chenine A.L."/>
            <person name="Ruprecht R.M."/>
        </authorList>
    </citation>
    <scope>NUCLEOTIDE SEQUENCE [LARGE SCALE GENOMIC DNA]</scope>
    <source>
        <strain evidence="1 2">CECT 8489</strain>
    </source>
</reference>
<evidence type="ECO:0008006" key="3">
    <source>
        <dbReference type="Google" id="ProtNLM"/>
    </source>
</evidence>
<dbReference type="AlphaFoldDB" id="A0A238IZI0"/>
<proteinExistence type="predicted"/>
<protein>
    <recommendedName>
        <fullName evidence="3">DUF3726 domain-containing protein</fullName>
    </recommendedName>
</protein>
<evidence type="ECO:0000313" key="2">
    <source>
        <dbReference type="Proteomes" id="UP000201838"/>
    </source>
</evidence>
<keyword evidence="2" id="KW-1185">Reference proteome</keyword>
<dbReference type="EMBL" id="FXXQ01000006">
    <property type="protein sequence ID" value="SMX23888.1"/>
    <property type="molecule type" value="Genomic_DNA"/>
</dbReference>
<dbReference type="Pfam" id="PF12525">
    <property type="entry name" value="DUF3726"/>
    <property type="match status" value="1"/>
</dbReference>